<keyword evidence="14" id="KW-1185">Reference proteome</keyword>
<evidence type="ECO:0000256" key="2">
    <source>
        <dbReference type="ARBA" id="ARBA00022448"/>
    </source>
</evidence>
<dbReference type="InterPro" id="IPR000531">
    <property type="entry name" value="Beta-barrel_TonB"/>
</dbReference>
<evidence type="ECO:0000256" key="4">
    <source>
        <dbReference type="ARBA" id="ARBA00022496"/>
    </source>
</evidence>
<dbReference type="InterPro" id="IPR036942">
    <property type="entry name" value="Beta-barrel_TonB_sf"/>
</dbReference>
<evidence type="ECO:0000313" key="13">
    <source>
        <dbReference type="EMBL" id="BBO89566.1"/>
    </source>
</evidence>
<keyword evidence="5 11" id="KW-0812">Transmembrane</keyword>
<proteinExistence type="inferred from homology"/>
<dbReference type="PANTHER" id="PTHR32552:SF81">
    <property type="entry name" value="TONB-DEPENDENT OUTER MEMBRANE RECEPTOR"/>
    <property type="match status" value="1"/>
</dbReference>
<dbReference type="RefSeq" id="WP_155310742.1">
    <property type="nucleotide sequence ID" value="NZ_AP021879.1"/>
</dbReference>
<keyword evidence="9 11" id="KW-0472">Membrane</keyword>
<evidence type="ECO:0000313" key="14">
    <source>
        <dbReference type="Proteomes" id="UP000422108"/>
    </source>
</evidence>
<evidence type="ECO:0000256" key="10">
    <source>
        <dbReference type="ARBA" id="ARBA00023237"/>
    </source>
</evidence>
<keyword evidence="3 11" id="KW-1134">Transmembrane beta strand</keyword>
<sequence>MLRGAQGVLYGKNSIGGIINVITKQSGNAVEGKINTEFAEHQTYGAKGCVNAPLITNRLYLSLSDNYRKTDGYMTNDHPDEDTYGGYYENSFRTRMNWLPTDMLEMDFNASFYKHSGDHTSTIYGNTNEVVYHSYKDPDDELSKDSLNLSMSINYSFEKAELKIISTYTDAMYDRFSKRLYEGASMIDGGMKLELDTFTQEVRIQSAADNSFKWMAGLFYSNEDIDNKKQFAVYDTHETLGYDKHMNWPTKTYEDTIAAFGEVTLPFGRFNLTTGIRYERTDAAMDYRYEESREDTGALVKDPVTYHTEDDWDVLIPKGVLSWQYSDNCMIYASIAKGYLAGGYNLAEADADYARIDNQTSINYEAGFKTMHFGNRIMLNAAIYYMDIKDIHVLIEGIDTGTFIASNAGAAHSQGIEIESVFNVMKGLDLMASFGIIDGEYDEYLYDKNTDYSGNNLIRTPEYSFNVGISYRHDSGLFARADVCGYGDTYFNPGNTKKQSSYEIYNVKIGYEASSWEVYGYGKNIFDEEYFTNMDVLNTVGAPSTFGIIATLKY</sequence>
<evidence type="ECO:0000256" key="5">
    <source>
        <dbReference type="ARBA" id="ARBA00022692"/>
    </source>
</evidence>
<dbReference type="Gene3D" id="2.40.170.20">
    <property type="entry name" value="TonB-dependent receptor, beta-barrel domain"/>
    <property type="match status" value="1"/>
</dbReference>
<keyword evidence="8" id="KW-0798">TonB box</keyword>
<dbReference type="EMBL" id="AP021879">
    <property type="protein sequence ID" value="BBO89566.1"/>
    <property type="molecule type" value="Genomic_DNA"/>
</dbReference>
<evidence type="ECO:0000256" key="6">
    <source>
        <dbReference type="ARBA" id="ARBA00023004"/>
    </source>
</evidence>
<organism evidence="13 14">
    <name type="scientific">Desulfosarcina ovata subsp. ovata</name>
    <dbReference type="NCBI Taxonomy" id="2752305"/>
    <lineage>
        <taxon>Bacteria</taxon>
        <taxon>Pseudomonadati</taxon>
        <taxon>Thermodesulfobacteriota</taxon>
        <taxon>Desulfobacteria</taxon>
        <taxon>Desulfobacterales</taxon>
        <taxon>Desulfosarcinaceae</taxon>
        <taxon>Desulfosarcina</taxon>
    </lineage>
</organism>
<evidence type="ECO:0000256" key="8">
    <source>
        <dbReference type="ARBA" id="ARBA00023077"/>
    </source>
</evidence>
<dbReference type="Proteomes" id="UP000422108">
    <property type="component" value="Chromosome"/>
</dbReference>
<dbReference type="AlphaFoldDB" id="A0A5K8AAM5"/>
<comment type="subcellular location">
    <subcellularLocation>
        <location evidence="1 11">Cell outer membrane</location>
        <topology evidence="1 11">Multi-pass membrane protein</topology>
    </subcellularLocation>
</comment>
<feature type="domain" description="TonB-dependent receptor-like beta-barrel" evidence="12">
    <location>
        <begin position="84"/>
        <end position="525"/>
    </location>
</feature>
<keyword evidence="10 11" id="KW-0998">Cell outer membrane</keyword>
<dbReference type="PROSITE" id="PS52016">
    <property type="entry name" value="TONB_DEPENDENT_REC_3"/>
    <property type="match status" value="1"/>
</dbReference>
<dbReference type="GO" id="GO:0006826">
    <property type="term" value="P:iron ion transport"/>
    <property type="evidence" value="ECO:0007669"/>
    <property type="project" value="UniProtKB-KW"/>
</dbReference>
<dbReference type="PANTHER" id="PTHR32552">
    <property type="entry name" value="FERRICHROME IRON RECEPTOR-RELATED"/>
    <property type="match status" value="1"/>
</dbReference>
<protein>
    <recommendedName>
        <fullName evidence="12">TonB-dependent receptor-like beta-barrel domain-containing protein</fullName>
    </recommendedName>
</protein>
<accession>A0A5K8AAM5</accession>
<evidence type="ECO:0000256" key="9">
    <source>
        <dbReference type="ARBA" id="ARBA00023136"/>
    </source>
</evidence>
<keyword evidence="4" id="KW-0410">Iron transport</keyword>
<dbReference type="InterPro" id="IPR039426">
    <property type="entry name" value="TonB-dep_rcpt-like"/>
</dbReference>
<reference evidence="13 14" key="1">
    <citation type="submission" date="2019-11" db="EMBL/GenBank/DDBJ databases">
        <title>Comparative genomics of hydrocarbon-degrading Desulfosarcina strains.</title>
        <authorList>
            <person name="Watanabe M."/>
            <person name="Kojima H."/>
            <person name="Fukui M."/>
        </authorList>
    </citation>
    <scope>NUCLEOTIDE SEQUENCE [LARGE SCALE GENOMIC DNA]</scope>
    <source>
        <strain evidence="14">oXyS1</strain>
    </source>
</reference>
<comment type="similarity">
    <text evidence="11">Belongs to the TonB-dependent receptor family.</text>
</comment>
<keyword evidence="7" id="KW-0406">Ion transport</keyword>
<gene>
    <name evidence="13" type="ORF">DSCOOX_27460</name>
</gene>
<evidence type="ECO:0000256" key="11">
    <source>
        <dbReference type="PROSITE-ProRule" id="PRU01360"/>
    </source>
</evidence>
<dbReference type="Pfam" id="PF00593">
    <property type="entry name" value="TonB_dep_Rec_b-barrel"/>
    <property type="match status" value="1"/>
</dbReference>
<evidence type="ECO:0000259" key="12">
    <source>
        <dbReference type="Pfam" id="PF00593"/>
    </source>
</evidence>
<name>A0A5K8AAM5_9BACT</name>
<evidence type="ECO:0000256" key="3">
    <source>
        <dbReference type="ARBA" id="ARBA00022452"/>
    </source>
</evidence>
<dbReference type="SUPFAM" id="SSF56935">
    <property type="entry name" value="Porins"/>
    <property type="match status" value="1"/>
</dbReference>
<dbReference type="GO" id="GO:0009279">
    <property type="term" value="C:cell outer membrane"/>
    <property type="evidence" value="ECO:0007669"/>
    <property type="project" value="UniProtKB-SubCell"/>
</dbReference>
<keyword evidence="2 11" id="KW-0813">Transport</keyword>
<keyword evidence="6" id="KW-0408">Iron</keyword>
<evidence type="ECO:0000256" key="7">
    <source>
        <dbReference type="ARBA" id="ARBA00023065"/>
    </source>
</evidence>
<evidence type="ECO:0000256" key="1">
    <source>
        <dbReference type="ARBA" id="ARBA00004571"/>
    </source>
</evidence>